<dbReference type="InterPro" id="IPR028051">
    <property type="entry name" value="CheX-like_dom"/>
</dbReference>
<dbReference type="InterPro" id="IPR038756">
    <property type="entry name" value="CheX-like"/>
</dbReference>
<feature type="domain" description="Chemotaxis phosphatase CheX-like" evidence="2">
    <location>
        <begin position="50"/>
        <end position="127"/>
    </location>
</feature>
<dbReference type="EMBL" id="CP073721">
    <property type="protein sequence ID" value="UWZ33815.1"/>
    <property type="molecule type" value="Genomic_DNA"/>
</dbReference>
<dbReference type="Proteomes" id="UP001058271">
    <property type="component" value="Chromosome"/>
</dbReference>
<reference evidence="3" key="1">
    <citation type="submission" date="2021-04" db="EMBL/GenBank/DDBJ databases">
        <title>Biosynthetic gene clusters of Dactylosporangioum roseum.</title>
        <authorList>
            <person name="Hartkoorn R.C."/>
            <person name="Beaudoing E."/>
            <person name="Hot D."/>
            <person name="Moureu S."/>
        </authorList>
    </citation>
    <scope>NUCLEOTIDE SEQUENCE</scope>
    <source>
        <strain evidence="3">NRRL B-16295</strain>
    </source>
</reference>
<dbReference type="PANTHER" id="PTHR39452">
    <property type="entry name" value="CHEY-P PHOSPHATASE CHEX"/>
    <property type="match status" value="1"/>
</dbReference>
<dbReference type="Gene3D" id="3.40.1550.10">
    <property type="entry name" value="CheC-like"/>
    <property type="match status" value="1"/>
</dbReference>
<evidence type="ECO:0000313" key="4">
    <source>
        <dbReference type="Proteomes" id="UP001058271"/>
    </source>
</evidence>
<accession>A0ABY5YVP1</accession>
<dbReference type="SUPFAM" id="SSF103039">
    <property type="entry name" value="CheC-like"/>
    <property type="match status" value="1"/>
</dbReference>
<dbReference type="PANTHER" id="PTHR39452:SF1">
    <property type="entry name" value="CHEY-P PHOSPHATASE CHEX"/>
    <property type="match status" value="1"/>
</dbReference>
<gene>
    <name evidence="3" type="ORF">Drose_21325</name>
</gene>
<dbReference type="Pfam" id="PF13690">
    <property type="entry name" value="CheX"/>
    <property type="match status" value="1"/>
</dbReference>
<proteinExistence type="predicted"/>
<dbReference type="InterPro" id="IPR028976">
    <property type="entry name" value="CheC-like_sf"/>
</dbReference>
<keyword evidence="4" id="KW-1185">Reference proteome</keyword>
<evidence type="ECO:0000259" key="2">
    <source>
        <dbReference type="Pfam" id="PF13690"/>
    </source>
</evidence>
<organism evidence="3 4">
    <name type="scientific">Dactylosporangium roseum</name>
    <dbReference type="NCBI Taxonomy" id="47989"/>
    <lineage>
        <taxon>Bacteria</taxon>
        <taxon>Bacillati</taxon>
        <taxon>Actinomycetota</taxon>
        <taxon>Actinomycetes</taxon>
        <taxon>Micromonosporales</taxon>
        <taxon>Micromonosporaceae</taxon>
        <taxon>Dactylosporangium</taxon>
    </lineage>
</organism>
<protein>
    <submittedName>
        <fullName evidence="3">Chemotaxis protein CheX</fullName>
    </submittedName>
</protein>
<dbReference type="RefSeq" id="WP_260723091.1">
    <property type="nucleotide sequence ID" value="NZ_BAAABS010000009.1"/>
</dbReference>
<evidence type="ECO:0000313" key="3">
    <source>
        <dbReference type="EMBL" id="UWZ33815.1"/>
    </source>
</evidence>
<keyword evidence="1" id="KW-0145">Chemotaxis</keyword>
<name>A0ABY5YVP1_9ACTN</name>
<sequence length="167" mass="17354">MTHDNAAGGTGAAITADDLRGIIWQVWTAYLGTTPETRATHGEAGDEADVTASVGIAGAWLGHVVLRCSANAATGVAAAMLELDPTTVKADDVRDATGELMNIVTGNVKSLLPQPSHVSLPQVVLGRADVRWPGADRVCGVTVGWDEHVVTVEVLRGEPPLMPAKLD</sequence>
<evidence type="ECO:0000256" key="1">
    <source>
        <dbReference type="ARBA" id="ARBA00022500"/>
    </source>
</evidence>